<dbReference type="EMBL" id="LBWA01000006">
    <property type="protein sequence ID" value="KKQ98032.1"/>
    <property type="molecule type" value="Genomic_DNA"/>
</dbReference>
<proteinExistence type="predicted"/>
<accession>A0A0G0M3Z6</accession>
<reference evidence="1 2" key="1">
    <citation type="journal article" date="2015" name="Nature">
        <title>rRNA introns, odd ribosomes, and small enigmatic genomes across a large radiation of phyla.</title>
        <authorList>
            <person name="Brown C.T."/>
            <person name="Hug L.A."/>
            <person name="Thomas B.C."/>
            <person name="Sharon I."/>
            <person name="Castelle C.J."/>
            <person name="Singh A."/>
            <person name="Wilkins M.J."/>
            <person name="Williams K.H."/>
            <person name="Banfield J.F."/>
        </authorList>
    </citation>
    <scope>NUCLEOTIDE SEQUENCE [LARGE SCALE GENOMIC DNA]</scope>
</reference>
<organism evidence="1 2">
    <name type="scientific">Candidatus Woesebacteria bacterium GW2011_GWA1_39_12</name>
    <dbReference type="NCBI Taxonomy" id="1618549"/>
    <lineage>
        <taxon>Bacteria</taxon>
        <taxon>Candidatus Woeseibacteriota</taxon>
    </lineage>
</organism>
<dbReference type="Proteomes" id="UP000034325">
    <property type="component" value="Unassembled WGS sequence"/>
</dbReference>
<sequence length="1134" mass="134134">MSDLLGGKLDNSEIKKEIGKSSFSTGYKPSSQLINDTLEQLWFHDFYNSFISDEVYLSYLLSYLNQIKPRKFDRYEFYKYFFDQIEKKLSARKILQQIALTFEKLQSDAIPPEEYNSLLQQVNAPTDTFSASWMDTCHLGKVKKRDEKKLFIWEHHTLTEFLVAEYLLEGEDVLGEFQKLAILKQEGITAFKPSWSGVLRFLIESKKGLEVSAWLISFLEKHPDDLDDNLAELLVYELANQTSKIKKRVFNLVYNSYFEKVTWIPVRARVRLSKFVDKQSYKRLKTDIKVWANKTETFVRRGNVVSIIEGILKDKNKIVDATEKKFWLTKLVEFANNPNDDGNGVLQRHSLGALAQFEDESIISKVSQKCFEETRDSLVRNEFIQFCIDTNPNSKEAIDYFVKDISSIYSRHGLYRITTQEAIEYLLSKIAEDTSFLREFLDKESVFDKDGSDRRLLKNIKKRINTKVIQLLKKIIFTVLRITDYYHEGQSSLLRQIIQLINEHDPRYLFEILTDIKSEKDEQKIDRLFWDSRDLLALLLTKDNVKEYFDFLKDFPDRTKRDTQFVVYSAKRLNGEIGEATYQEAVKLKLVEKVDERSSKKYFEKQERQRKQKVYTNFLHQLEPEPGKFQTGVFEYFIQNKEEIQKQWKKKDKQKLLKLAVKVCLQKINPRQFRVTLANKGEGNNQFTWSTPASYYGDLLNAVKELAPEEIKKHRQNIIDFIPYEFDTSATLDFIEQVNDTDLAWVNQVMSDQNDHRRYLIPQTYIYLVGEYAKRRCKLDTVKPILKSFITDPDIRDYTRRSALENLAHFIDSSDKVTKKFLKDIFTKSSDQELVEIANGLLITVYEDEKAINWRFEKLKKPLEFNREDVEGQAHSVGAVEEELMRMSSAKPLMDLRDEKYLPKFLDLLDYSFKFTEKKDNKKYWEYVNYLWRTVTEFVDKLKEKGSFIPLMELENWVEEHSQYENINWFEARIKEIKRNYLNLVHPFDKLVDGVEELNKIGVPAASIAYFLFKAQLVESRLRDLILGINYFLEKANNKLPIYRKLNHENKKRLKNSTLSQLCDELNCYQSQLVEKLKNKLSQFSTERNKFNHELYNQNKDIRDLSEEAKKYTKFAEESLDLIHSVWEEILTIR</sequence>
<evidence type="ECO:0000313" key="2">
    <source>
        <dbReference type="Proteomes" id="UP000034325"/>
    </source>
</evidence>
<dbReference type="AlphaFoldDB" id="A0A0G0M3Z6"/>
<gene>
    <name evidence="1" type="ORF">UT23_C0006G0073</name>
</gene>
<protein>
    <submittedName>
        <fullName evidence="1">Uncharacterized protein</fullName>
    </submittedName>
</protein>
<comment type="caution">
    <text evidence="1">The sequence shown here is derived from an EMBL/GenBank/DDBJ whole genome shotgun (WGS) entry which is preliminary data.</text>
</comment>
<name>A0A0G0M3Z6_9BACT</name>
<dbReference type="SUPFAM" id="SSF48371">
    <property type="entry name" value="ARM repeat"/>
    <property type="match status" value="1"/>
</dbReference>
<dbReference type="InterPro" id="IPR016024">
    <property type="entry name" value="ARM-type_fold"/>
</dbReference>
<evidence type="ECO:0000313" key="1">
    <source>
        <dbReference type="EMBL" id="KKQ98032.1"/>
    </source>
</evidence>